<keyword evidence="2" id="KW-1185">Reference proteome</keyword>
<organism evidence="1 2">
    <name type="scientific">Canavalia gladiata</name>
    <name type="common">Sword bean</name>
    <name type="synonym">Dolichos gladiatus</name>
    <dbReference type="NCBI Taxonomy" id="3824"/>
    <lineage>
        <taxon>Eukaryota</taxon>
        <taxon>Viridiplantae</taxon>
        <taxon>Streptophyta</taxon>
        <taxon>Embryophyta</taxon>
        <taxon>Tracheophyta</taxon>
        <taxon>Spermatophyta</taxon>
        <taxon>Magnoliopsida</taxon>
        <taxon>eudicotyledons</taxon>
        <taxon>Gunneridae</taxon>
        <taxon>Pentapetalae</taxon>
        <taxon>rosids</taxon>
        <taxon>fabids</taxon>
        <taxon>Fabales</taxon>
        <taxon>Fabaceae</taxon>
        <taxon>Papilionoideae</taxon>
        <taxon>50 kb inversion clade</taxon>
        <taxon>NPAAA clade</taxon>
        <taxon>indigoferoid/millettioid clade</taxon>
        <taxon>Phaseoleae</taxon>
        <taxon>Canavalia</taxon>
    </lineage>
</organism>
<dbReference type="AlphaFoldDB" id="A0AAN9QKV8"/>
<dbReference type="EMBL" id="JAYMYQ010000004">
    <property type="protein sequence ID" value="KAK7339304.1"/>
    <property type="molecule type" value="Genomic_DNA"/>
</dbReference>
<gene>
    <name evidence="1" type="ORF">VNO77_19962</name>
</gene>
<reference evidence="1 2" key="1">
    <citation type="submission" date="2024-01" db="EMBL/GenBank/DDBJ databases">
        <title>The genomes of 5 underutilized Papilionoideae crops provide insights into root nodulation and disease resistanc.</title>
        <authorList>
            <person name="Jiang F."/>
        </authorList>
    </citation>
    <scope>NUCLEOTIDE SEQUENCE [LARGE SCALE GENOMIC DNA]</scope>
    <source>
        <strain evidence="1">LVBAO_FW01</strain>
        <tissue evidence="1">Leaves</tissue>
    </source>
</reference>
<protein>
    <submittedName>
        <fullName evidence="1">Uncharacterized protein</fullName>
    </submittedName>
</protein>
<evidence type="ECO:0000313" key="1">
    <source>
        <dbReference type="EMBL" id="KAK7339304.1"/>
    </source>
</evidence>
<evidence type="ECO:0000313" key="2">
    <source>
        <dbReference type="Proteomes" id="UP001367508"/>
    </source>
</evidence>
<proteinExistence type="predicted"/>
<sequence>MVCIAINKERELCLNLTAYCLELKPNDSIDIGPTVANLDPTLSTDVLVEDIGDPQEVQVALSNNMVTPTGFSFFIPEDTRFDKGIIGASTEFSLVPKDLQWRLMIIYMISEYYKSFVTGCLLVLVLTVSGGLDSQRYSDSSTIDNSPGTLTEMRLRASLMIIQIGHMLLPPAARLSANGPCLEPFRSQANHLFSTNRL</sequence>
<comment type="caution">
    <text evidence="1">The sequence shown here is derived from an EMBL/GenBank/DDBJ whole genome shotgun (WGS) entry which is preliminary data.</text>
</comment>
<dbReference type="Proteomes" id="UP001367508">
    <property type="component" value="Unassembled WGS sequence"/>
</dbReference>
<name>A0AAN9QKV8_CANGL</name>
<accession>A0AAN9QKV8</accession>